<dbReference type="AlphaFoldDB" id="A0A6J1PDL2"/>
<dbReference type="Proteomes" id="UP000504618">
    <property type="component" value="Unplaced"/>
</dbReference>
<evidence type="ECO:0000313" key="2">
    <source>
        <dbReference type="Proteomes" id="UP000504618"/>
    </source>
</evidence>
<dbReference type="GeneID" id="112451864"/>
<proteinExistence type="predicted"/>
<accession>A0A6J1PDL2</accession>
<feature type="region of interest" description="Disordered" evidence="1">
    <location>
        <begin position="323"/>
        <end position="342"/>
    </location>
</feature>
<evidence type="ECO:0000313" key="3">
    <source>
        <dbReference type="RefSeq" id="XP_024867538.1"/>
    </source>
</evidence>
<gene>
    <name evidence="3" type="primary">LOC112451864</name>
</gene>
<organism evidence="2 3">
    <name type="scientific">Temnothorax curvispinosus</name>
    <dbReference type="NCBI Taxonomy" id="300111"/>
    <lineage>
        <taxon>Eukaryota</taxon>
        <taxon>Metazoa</taxon>
        <taxon>Ecdysozoa</taxon>
        <taxon>Arthropoda</taxon>
        <taxon>Hexapoda</taxon>
        <taxon>Insecta</taxon>
        <taxon>Pterygota</taxon>
        <taxon>Neoptera</taxon>
        <taxon>Endopterygota</taxon>
        <taxon>Hymenoptera</taxon>
        <taxon>Apocrita</taxon>
        <taxon>Aculeata</taxon>
        <taxon>Formicoidea</taxon>
        <taxon>Formicidae</taxon>
        <taxon>Myrmicinae</taxon>
        <taxon>Temnothorax</taxon>
    </lineage>
</organism>
<reference evidence="3" key="1">
    <citation type="submission" date="2025-08" db="UniProtKB">
        <authorList>
            <consortium name="RefSeq"/>
        </authorList>
    </citation>
    <scope>IDENTIFICATION</scope>
    <source>
        <tissue evidence="3">Whole body</tissue>
    </source>
</reference>
<feature type="compositionally biased region" description="Basic residues" evidence="1">
    <location>
        <begin position="117"/>
        <end position="132"/>
    </location>
</feature>
<sequence length="342" mass="37300">GRGEGSAAAIEGGPSGSAGAPVRHLPIGTRHRGTPRQPVRPTHRGADHPVPTAPFHKGWLASWPHEPSLPEFGFPGFAKPVSGTPTRSLEGPPKAVPDPWDVIRTEIRHPSADSSRKSFHHTPPRAKRKIRPSKLDPGPLPPTRRQGTGCSLNTIADQRVPKHAADPYVRWQDTTNPNPVRAAQWITLLGGCPAPTSDHFRAAWTAPVGPQFRDLPEHRRAMVARLSPILLEHRRAMDGGRPTPSWLPVVESKSSNGPGRPGVYSRHPLAAVGVWVAEARPRLLAGQPVSRFFVGRVFLPLGPSGEQRPIPYGPAWAEQTYYRSRLPRESPKGLPGPRQLKD</sequence>
<dbReference type="RefSeq" id="XP_024867538.1">
    <property type="nucleotide sequence ID" value="XM_025011770.1"/>
</dbReference>
<protein>
    <submittedName>
        <fullName evidence="3">Uncharacterized protein LOC112451864</fullName>
    </submittedName>
</protein>
<feature type="region of interest" description="Disordered" evidence="1">
    <location>
        <begin position="242"/>
        <end position="262"/>
    </location>
</feature>
<feature type="compositionally biased region" description="Basic and acidic residues" evidence="1">
    <location>
        <begin position="101"/>
        <end position="116"/>
    </location>
</feature>
<evidence type="ECO:0000256" key="1">
    <source>
        <dbReference type="SAM" id="MobiDB-lite"/>
    </source>
</evidence>
<feature type="region of interest" description="Disordered" evidence="1">
    <location>
        <begin position="74"/>
        <end position="150"/>
    </location>
</feature>
<feature type="region of interest" description="Disordered" evidence="1">
    <location>
        <begin position="1"/>
        <end position="53"/>
    </location>
</feature>
<name>A0A6J1PDL2_9HYME</name>
<keyword evidence="2" id="KW-1185">Reference proteome</keyword>
<feature type="non-terminal residue" evidence="3">
    <location>
        <position position="1"/>
    </location>
</feature>